<dbReference type="AlphaFoldDB" id="A0A1B6JJK8"/>
<name>A0A1B6JJK8_9HEMI</name>
<gene>
    <name evidence="8" type="ORF">g.48171</name>
</gene>
<feature type="compositionally biased region" description="Basic and acidic residues" evidence="7">
    <location>
        <begin position="1"/>
        <end position="10"/>
    </location>
</feature>
<dbReference type="GO" id="GO:0000226">
    <property type="term" value="P:microtubule cytoskeleton organization"/>
    <property type="evidence" value="ECO:0007669"/>
    <property type="project" value="TreeGrafter"/>
</dbReference>
<reference evidence="8" key="1">
    <citation type="submission" date="2015-11" db="EMBL/GenBank/DDBJ databases">
        <title>De novo transcriptome assembly of four potential Pierce s Disease insect vectors from Arizona vineyards.</title>
        <authorList>
            <person name="Tassone E.E."/>
        </authorList>
    </citation>
    <scope>NUCLEOTIDE SEQUENCE</scope>
</reference>
<dbReference type="PANTHER" id="PTHR11501">
    <property type="entry name" value="MICROTUBULE-ASSOCIATED PROTEIN"/>
    <property type="match status" value="1"/>
</dbReference>
<feature type="compositionally biased region" description="Basic and acidic residues" evidence="7">
    <location>
        <begin position="230"/>
        <end position="261"/>
    </location>
</feature>
<feature type="compositionally biased region" description="Basic and acidic residues" evidence="7">
    <location>
        <begin position="81"/>
        <end position="110"/>
    </location>
</feature>
<evidence type="ECO:0000256" key="4">
    <source>
        <dbReference type="ARBA" id="ARBA00022737"/>
    </source>
</evidence>
<evidence type="ECO:0000256" key="3">
    <source>
        <dbReference type="ARBA" id="ARBA00022553"/>
    </source>
</evidence>
<feature type="compositionally biased region" description="Polar residues" evidence="7">
    <location>
        <begin position="140"/>
        <end position="152"/>
    </location>
</feature>
<feature type="non-terminal residue" evidence="8">
    <location>
        <position position="1"/>
    </location>
</feature>
<dbReference type="EMBL" id="GECU01008593">
    <property type="protein sequence ID" value="JAS99113.1"/>
    <property type="molecule type" value="Transcribed_RNA"/>
</dbReference>
<dbReference type="PROSITE" id="PS51491">
    <property type="entry name" value="TAU_MAP_2"/>
    <property type="match status" value="1"/>
</dbReference>
<protein>
    <recommendedName>
        <fullName evidence="6">Microtubule-associated protein</fullName>
    </recommendedName>
</protein>
<dbReference type="GO" id="GO:0043005">
    <property type="term" value="C:neuron projection"/>
    <property type="evidence" value="ECO:0007669"/>
    <property type="project" value="TreeGrafter"/>
</dbReference>
<keyword evidence="6" id="KW-0493">Microtubule</keyword>
<feature type="region of interest" description="Disordered" evidence="7">
    <location>
        <begin position="129"/>
        <end position="358"/>
    </location>
</feature>
<feature type="compositionally biased region" description="Basic and acidic residues" evidence="7">
    <location>
        <begin position="281"/>
        <end position="323"/>
    </location>
</feature>
<keyword evidence="5 6" id="KW-0206">Cytoskeleton</keyword>
<dbReference type="GO" id="GO:0031175">
    <property type="term" value="P:neuron projection development"/>
    <property type="evidence" value="ECO:0007669"/>
    <property type="project" value="TreeGrafter"/>
</dbReference>
<keyword evidence="4" id="KW-0677">Repeat</keyword>
<dbReference type="InterPro" id="IPR027324">
    <property type="entry name" value="MAP2/MAP4/Tau"/>
</dbReference>
<feature type="compositionally biased region" description="Polar residues" evidence="7">
    <location>
        <begin position="264"/>
        <end position="280"/>
    </location>
</feature>
<dbReference type="GO" id="GO:0008017">
    <property type="term" value="F:microtubule binding"/>
    <property type="evidence" value="ECO:0007669"/>
    <property type="project" value="InterPro"/>
</dbReference>
<keyword evidence="2 6" id="KW-0963">Cytoplasm</keyword>
<evidence type="ECO:0000256" key="6">
    <source>
        <dbReference type="RuleBase" id="RU000686"/>
    </source>
</evidence>
<feature type="region of interest" description="Disordered" evidence="7">
    <location>
        <begin position="1"/>
        <end position="110"/>
    </location>
</feature>
<feature type="compositionally biased region" description="Basic and acidic residues" evidence="7">
    <location>
        <begin position="19"/>
        <end position="38"/>
    </location>
</feature>
<proteinExistence type="predicted"/>
<comment type="subcellular location">
    <subcellularLocation>
        <location evidence="1 6">Cytoplasm</location>
        <location evidence="1 6">Cytoskeleton</location>
    </subcellularLocation>
</comment>
<keyword evidence="3" id="KW-0597">Phosphoprotein</keyword>
<evidence type="ECO:0000256" key="2">
    <source>
        <dbReference type="ARBA" id="ARBA00022490"/>
    </source>
</evidence>
<dbReference type="InterPro" id="IPR001084">
    <property type="entry name" value="MAP_tubulin-bd_rpt"/>
</dbReference>
<feature type="compositionally biased region" description="Basic residues" evidence="7">
    <location>
        <begin position="71"/>
        <end position="80"/>
    </location>
</feature>
<organism evidence="8">
    <name type="scientific">Homalodisca liturata</name>
    <dbReference type="NCBI Taxonomy" id="320908"/>
    <lineage>
        <taxon>Eukaryota</taxon>
        <taxon>Metazoa</taxon>
        <taxon>Ecdysozoa</taxon>
        <taxon>Arthropoda</taxon>
        <taxon>Hexapoda</taxon>
        <taxon>Insecta</taxon>
        <taxon>Pterygota</taxon>
        <taxon>Neoptera</taxon>
        <taxon>Paraneoptera</taxon>
        <taxon>Hemiptera</taxon>
        <taxon>Auchenorrhyncha</taxon>
        <taxon>Membracoidea</taxon>
        <taxon>Cicadellidae</taxon>
        <taxon>Cicadellinae</taxon>
        <taxon>Proconiini</taxon>
        <taxon>Homalodisca</taxon>
    </lineage>
</organism>
<evidence type="ECO:0000313" key="8">
    <source>
        <dbReference type="EMBL" id="JAS99113.1"/>
    </source>
</evidence>
<dbReference type="PROSITE" id="PS00229">
    <property type="entry name" value="TAU_MAP_1"/>
    <property type="match status" value="1"/>
</dbReference>
<dbReference type="PANTHER" id="PTHR11501:SF18">
    <property type="entry name" value="MICROTUBULE-ASSOCIATED PROTEIN"/>
    <property type="match status" value="1"/>
</dbReference>
<feature type="compositionally biased region" description="Low complexity" evidence="7">
    <location>
        <begin position="161"/>
        <end position="171"/>
    </location>
</feature>
<dbReference type="GO" id="GO:0005874">
    <property type="term" value="C:microtubule"/>
    <property type="evidence" value="ECO:0007669"/>
    <property type="project" value="UniProtKB-KW"/>
</dbReference>
<evidence type="ECO:0000256" key="5">
    <source>
        <dbReference type="ARBA" id="ARBA00023212"/>
    </source>
</evidence>
<evidence type="ECO:0000256" key="7">
    <source>
        <dbReference type="SAM" id="MobiDB-lite"/>
    </source>
</evidence>
<evidence type="ECO:0000256" key="1">
    <source>
        <dbReference type="ARBA" id="ARBA00004245"/>
    </source>
</evidence>
<dbReference type="Pfam" id="PF00418">
    <property type="entry name" value="Tubulin-binding"/>
    <property type="match status" value="1"/>
</dbReference>
<accession>A0A1B6JJK8</accession>
<sequence>IEDHKLDVKAQSKIGSLDNVKHRPGGGDKKIFDDKDYLRQMSGTTSKAGSEGIPSGTQGDDGWSSANTSRRTSRDRKRSGDRRYRSESRLGLRTPEPRVSPKEEHCSLREKYSLQQQEILQEAEALTKEAEAHELVSPLRPTSSASGQTMTRDSSEDKDLNSNQTNSQSDTSETKRDEETIISTIAKPQLQPTTATTTDMDKQIEASEQETLPDTSKIEEKLLPITPESKSTEEENSSQKDVAEISDTEEIKKTNIEENKSIESNANTTMDSEQNGNLTQKIHENTTKTESKEDTVKEIKEVDSKEFEAVKQSDANTKDDKDNQQNQLDINNTKTAAAADNMNVTNSHSQIGDEATRS</sequence>